<evidence type="ECO:0000256" key="3">
    <source>
        <dbReference type="ARBA" id="ARBA00023193"/>
    </source>
</evidence>
<feature type="region of interest" description="Disordered" evidence="4">
    <location>
        <begin position="80"/>
        <end position="122"/>
    </location>
</feature>
<dbReference type="InterPro" id="IPR008606">
    <property type="entry name" value="EIF4EBP"/>
</dbReference>
<dbReference type="STRING" id="1882483.A0A317XL25"/>
<name>A0A317XL25_9BASI</name>
<organism evidence="5 6">
    <name type="scientific">Testicularia cyperi</name>
    <dbReference type="NCBI Taxonomy" id="1882483"/>
    <lineage>
        <taxon>Eukaryota</taxon>
        <taxon>Fungi</taxon>
        <taxon>Dikarya</taxon>
        <taxon>Basidiomycota</taxon>
        <taxon>Ustilaginomycotina</taxon>
        <taxon>Ustilaginomycetes</taxon>
        <taxon>Ustilaginales</taxon>
        <taxon>Anthracoideaceae</taxon>
        <taxon>Testicularia</taxon>
    </lineage>
</organism>
<feature type="compositionally biased region" description="Basic and acidic residues" evidence="4">
    <location>
        <begin position="87"/>
        <end position="101"/>
    </location>
</feature>
<dbReference type="PANTHER" id="PTHR12669">
    <property type="entry name" value="EUKARYOTIC TRANSLATION INITIATION FACTOR 4E-BINDING PROTEIN"/>
    <property type="match status" value="1"/>
</dbReference>
<proteinExistence type="inferred from homology"/>
<dbReference type="Proteomes" id="UP000246740">
    <property type="component" value="Unassembled WGS sequence"/>
</dbReference>
<dbReference type="EMBL" id="KZ819196">
    <property type="protein sequence ID" value="PWY99023.1"/>
    <property type="molecule type" value="Genomic_DNA"/>
</dbReference>
<dbReference type="OrthoDB" id="19729at2759"/>
<accession>A0A317XL25</accession>
<keyword evidence="6" id="KW-1185">Reference proteome</keyword>
<evidence type="ECO:0000313" key="5">
    <source>
        <dbReference type="EMBL" id="PWY99023.1"/>
    </source>
</evidence>
<sequence>MSSHSAIPIKPQADSSLSSPSSSSSSSGGGVYGTTPGGTTRILYSRDQLLNLASSPLARSPPKMLANIPELIARSAAGLASPTFSDSSERLANDHTEEHESSPSASANTSRSDDDAHFDMDL</sequence>
<feature type="compositionally biased region" description="Low complexity" evidence="4">
    <location>
        <begin position="15"/>
        <end position="26"/>
    </location>
</feature>
<dbReference type="Pfam" id="PF05456">
    <property type="entry name" value="eIF_4EBP"/>
    <property type="match status" value="1"/>
</dbReference>
<dbReference type="InParanoid" id="A0A317XL25"/>
<evidence type="ECO:0000313" key="6">
    <source>
        <dbReference type="Proteomes" id="UP000246740"/>
    </source>
</evidence>
<comment type="similarity">
    <text evidence="1">Belongs to the eIF4E-binding protein family.</text>
</comment>
<dbReference type="GO" id="GO:0005737">
    <property type="term" value="C:cytoplasm"/>
    <property type="evidence" value="ECO:0007669"/>
    <property type="project" value="TreeGrafter"/>
</dbReference>
<dbReference type="AlphaFoldDB" id="A0A317XL25"/>
<reference evidence="5 6" key="1">
    <citation type="journal article" date="2018" name="Mol. Biol. Evol.">
        <title>Broad Genomic Sampling Reveals a Smut Pathogenic Ancestry of the Fungal Clade Ustilaginomycotina.</title>
        <authorList>
            <person name="Kijpornyongpan T."/>
            <person name="Mondo S.J."/>
            <person name="Barry K."/>
            <person name="Sandor L."/>
            <person name="Lee J."/>
            <person name="Lipzen A."/>
            <person name="Pangilinan J."/>
            <person name="LaButti K."/>
            <person name="Hainaut M."/>
            <person name="Henrissat B."/>
            <person name="Grigoriev I.V."/>
            <person name="Spatafora J.W."/>
            <person name="Aime M.C."/>
        </authorList>
    </citation>
    <scope>NUCLEOTIDE SEQUENCE [LARGE SCALE GENOMIC DNA]</scope>
    <source>
        <strain evidence="5 6">MCA 3645</strain>
    </source>
</reference>
<evidence type="ECO:0000256" key="1">
    <source>
        <dbReference type="ARBA" id="ARBA00005480"/>
    </source>
</evidence>
<feature type="compositionally biased region" description="Gly residues" evidence="4">
    <location>
        <begin position="27"/>
        <end position="36"/>
    </location>
</feature>
<keyword evidence="3" id="KW-0652">Protein synthesis inhibitor</keyword>
<dbReference type="GO" id="GO:0045947">
    <property type="term" value="P:negative regulation of translational initiation"/>
    <property type="evidence" value="ECO:0007669"/>
    <property type="project" value="InterPro"/>
</dbReference>
<gene>
    <name evidence="5" type="ORF">BCV70DRAFT_201244</name>
</gene>
<dbReference type="GO" id="GO:0008190">
    <property type="term" value="F:eukaryotic initiation factor 4E binding"/>
    <property type="evidence" value="ECO:0007669"/>
    <property type="project" value="InterPro"/>
</dbReference>
<feature type="region of interest" description="Disordered" evidence="4">
    <location>
        <begin position="1"/>
        <end position="40"/>
    </location>
</feature>
<dbReference type="PANTHER" id="PTHR12669:SF12">
    <property type="entry name" value="EUKARYOTIC TRANSLATION INITIATION FACTOR 4E-BINDING PROTEIN"/>
    <property type="match status" value="1"/>
</dbReference>
<keyword evidence="2" id="KW-0810">Translation regulation</keyword>
<protein>
    <recommendedName>
        <fullName evidence="7">Eukaryotic translation initiation factor 4E binding protein</fullName>
    </recommendedName>
</protein>
<feature type="compositionally biased region" description="Basic and acidic residues" evidence="4">
    <location>
        <begin position="111"/>
        <end position="122"/>
    </location>
</feature>
<evidence type="ECO:0000256" key="4">
    <source>
        <dbReference type="SAM" id="MobiDB-lite"/>
    </source>
</evidence>
<evidence type="ECO:0008006" key="7">
    <source>
        <dbReference type="Google" id="ProtNLM"/>
    </source>
</evidence>
<evidence type="ECO:0000256" key="2">
    <source>
        <dbReference type="ARBA" id="ARBA00022845"/>
    </source>
</evidence>